<gene>
    <name evidence="2" type="ORF">VNO78_25392</name>
</gene>
<feature type="compositionally biased region" description="Basic and acidic residues" evidence="1">
    <location>
        <begin position="1"/>
        <end position="21"/>
    </location>
</feature>
<feature type="compositionally biased region" description="Basic and acidic residues" evidence="1">
    <location>
        <begin position="80"/>
        <end position="118"/>
    </location>
</feature>
<protein>
    <submittedName>
        <fullName evidence="2">Uncharacterized protein</fullName>
    </submittedName>
</protein>
<evidence type="ECO:0000313" key="2">
    <source>
        <dbReference type="EMBL" id="KAK7390093.1"/>
    </source>
</evidence>
<feature type="compositionally biased region" description="Gly residues" evidence="1">
    <location>
        <begin position="66"/>
        <end position="76"/>
    </location>
</feature>
<sequence length="118" mass="12795">MRDHLGTDTNRPKGTNEKVDDSEAQSTDLTVIDQMKGNREVVTKDPSKEKAISLWYMASRGHGQSTSGGVGGGKGPNSGDARKSSENDNLDKVEGEKGKLEEELKKMKDAEKTMGDQI</sequence>
<evidence type="ECO:0000313" key="3">
    <source>
        <dbReference type="Proteomes" id="UP001386955"/>
    </source>
</evidence>
<keyword evidence="3" id="KW-1185">Reference proteome</keyword>
<proteinExistence type="predicted"/>
<feature type="compositionally biased region" description="Basic and acidic residues" evidence="1">
    <location>
        <begin position="36"/>
        <end position="51"/>
    </location>
</feature>
<feature type="region of interest" description="Disordered" evidence="1">
    <location>
        <begin position="1"/>
        <end position="118"/>
    </location>
</feature>
<organism evidence="2 3">
    <name type="scientific">Psophocarpus tetragonolobus</name>
    <name type="common">Winged bean</name>
    <name type="synonym">Dolichos tetragonolobus</name>
    <dbReference type="NCBI Taxonomy" id="3891"/>
    <lineage>
        <taxon>Eukaryota</taxon>
        <taxon>Viridiplantae</taxon>
        <taxon>Streptophyta</taxon>
        <taxon>Embryophyta</taxon>
        <taxon>Tracheophyta</taxon>
        <taxon>Spermatophyta</taxon>
        <taxon>Magnoliopsida</taxon>
        <taxon>eudicotyledons</taxon>
        <taxon>Gunneridae</taxon>
        <taxon>Pentapetalae</taxon>
        <taxon>rosids</taxon>
        <taxon>fabids</taxon>
        <taxon>Fabales</taxon>
        <taxon>Fabaceae</taxon>
        <taxon>Papilionoideae</taxon>
        <taxon>50 kb inversion clade</taxon>
        <taxon>NPAAA clade</taxon>
        <taxon>indigoferoid/millettioid clade</taxon>
        <taxon>Phaseoleae</taxon>
        <taxon>Psophocarpus</taxon>
    </lineage>
</organism>
<name>A0AAN9SA16_PSOTE</name>
<dbReference type="Proteomes" id="UP001386955">
    <property type="component" value="Unassembled WGS sequence"/>
</dbReference>
<evidence type="ECO:0000256" key="1">
    <source>
        <dbReference type="SAM" id="MobiDB-lite"/>
    </source>
</evidence>
<comment type="caution">
    <text evidence="2">The sequence shown here is derived from an EMBL/GenBank/DDBJ whole genome shotgun (WGS) entry which is preliminary data.</text>
</comment>
<dbReference type="AlphaFoldDB" id="A0AAN9SA16"/>
<reference evidence="2 3" key="1">
    <citation type="submission" date="2024-01" db="EMBL/GenBank/DDBJ databases">
        <title>The genomes of 5 underutilized Papilionoideae crops provide insights into root nodulation and disease resistanc.</title>
        <authorList>
            <person name="Jiang F."/>
        </authorList>
    </citation>
    <scope>NUCLEOTIDE SEQUENCE [LARGE SCALE GENOMIC DNA]</scope>
    <source>
        <strain evidence="2">DUOXIRENSHENG_FW03</strain>
        <tissue evidence="2">Leaves</tissue>
    </source>
</reference>
<dbReference type="EMBL" id="JAYMYS010000006">
    <property type="protein sequence ID" value="KAK7390093.1"/>
    <property type="molecule type" value="Genomic_DNA"/>
</dbReference>
<accession>A0AAN9SA16</accession>